<dbReference type="InterPro" id="IPR008979">
    <property type="entry name" value="Galactose-bd-like_sf"/>
</dbReference>
<keyword evidence="5" id="KW-0119">Carbohydrate metabolism</keyword>
<dbReference type="PANTHER" id="PTHR42061:SF6">
    <property type="entry name" value="ENDO-CHITOSANASE"/>
    <property type="match status" value="1"/>
</dbReference>
<dbReference type="Pfam" id="PF07335">
    <property type="entry name" value="Glyco_hydro_75"/>
    <property type="match status" value="1"/>
</dbReference>
<keyword evidence="11" id="KW-1185">Reference proteome</keyword>
<evidence type="ECO:0000256" key="1">
    <source>
        <dbReference type="ARBA" id="ARBA00004613"/>
    </source>
</evidence>
<feature type="chain" id="PRO_5046733437" description="CBM6 domain-containing protein" evidence="8">
    <location>
        <begin position="32"/>
        <end position="492"/>
    </location>
</feature>
<keyword evidence="3 8" id="KW-0732">Signal</keyword>
<keyword evidence="4" id="KW-0378">Hydrolase</keyword>
<dbReference type="EMBL" id="BAAAQD010000012">
    <property type="protein sequence ID" value="GAA1531853.1"/>
    <property type="molecule type" value="Genomic_DNA"/>
</dbReference>
<reference evidence="10 11" key="1">
    <citation type="journal article" date="2019" name="Int. J. Syst. Evol. Microbiol.">
        <title>The Global Catalogue of Microorganisms (GCM) 10K type strain sequencing project: providing services to taxonomists for standard genome sequencing and annotation.</title>
        <authorList>
            <consortium name="The Broad Institute Genomics Platform"/>
            <consortium name="The Broad Institute Genome Sequencing Center for Infectious Disease"/>
            <person name="Wu L."/>
            <person name="Ma J."/>
        </authorList>
    </citation>
    <scope>NUCLEOTIDE SEQUENCE [LARGE SCALE GENOMIC DNA]</scope>
    <source>
        <strain evidence="10 11">JCM 15933</strain>
    </source>
</reference>
<evidence type="ECO:0000259" key="9">
    <source>
        <dbReference type="PROSITE" id="PS51175"/>
    </source>
</evidence>
<dbReference type="RefSeq" id="WP_344505278.1">
    <property type="nucleotide sequence ID" value="NZ_BAAAQD010000012.1"/>
</dbReference>
<evidence type="ECO:0000256" key="5">
    <source>
        <dbReference type="ARBA" id="ARBA00023277"/>
    </source>
</evidence>
<comment type="caution">
    <text evidence="10">The sequence shown here is derived from an EMBL/GenBank/DDBJ whole genome shotgun (WGS) entry which is preliminary data.</text>
</comment>
<evidence type="ECO:0000256" key="8">
    <source>
        <dbReference type="SAM" id="SignalP"/>
    </source>
</evidence>
<keyword evidence="7" id="KW-0624">Polysaccharide degradation</keyword>
<dbReference type="Pfam" id="PF16990">
    <property type="entry name" value="CBM_35"/>
    <property type="match status" value="2"/>
</dbReference>
<name>A0ABN2B179_9ACTN</name>
<evidence type="ECO:0000313" key="11">
    <source>
        <dbReference type="Proteomes" id="UP001501470"/>
    </source>
</evidence>
<feature type="domain" description="CBM6" evidence="9">
    <location>
        <begin position="34"/>
        <end position="158"/>
    </location>
</feature>
<comment type="subcellular location">
    <subcellularLocation>
        <location evidence="1">Secreted</location>
    </subcellularLocation>
</comment>
<dbReference type="PROSITE" id="PS51175">
    <property type="entry name" value="CBM6"/>
    <property type="match status" value="2"/>
</dbReference>
<keyword evidence="6" id="KW-0326">Glycosidase</keyword>
<dbReference type="Proteomes" id="UP001501470">
    <property type="component" value="Unassembled WGS sequence"/>
</dbReference>
<dbReference type="InterPro" id="IPR005084">
    <property type="entry name" value="CBM6"/>
</dbReference>
<dbReference type="PANTHER" id="PTHR42061">
    <property type="entry name" value="ENDO-CHITOSANASE"/>
    <property type="match status" value="1"/>
</dbReference>
<dbReference type="Gene3D" id="2.60.120.260">
    <property type="entry name" value="Galactose-binding domain-like"/>
    <property type="match status" value="2"/>
</dbReference>
<proteinExistence type="predicted"/>
<evidence type="ECO:0000256" key="4">
    <source>
        <dbReference type="ARBA" id="ARBA00022801"/>
    </source>
</evidence>
<evidence type="ECO:0000313" key="10">
    <source>
        <dbReference type="EMBL" id="GAA1531853.1"/>
    </source>
</evidence>
<feature type="signal peptide" evidence="8">
    <location>
        <begin position="1"/>
        <end position="31"/>
    </location>
</feature>
<accession>A0ABN2B179</accession>
<evidence type="ECO:0000256" key="3">
    <source>
        <dbReference type="ARBA" id="ARBA00022729"/>
    </source>
</evidence>
<dbReference type="SUPFAM" id="SSF49785">
    <property type="entry name" value="Galactose-binding domain-like"/>
    <property type="match status" value="2"/>
</dbReference>
<gene>
    <name evidence="10" type="ORF">GCM10009827_056980</name>
</gene>
<dbReference type="CDD" id="cd04082">
    <property type="entry name" value="CBM35_pectate_lyase-like"/>
    <property type="match status" value="2"/>
</dbReference>
<keyword evidence="2" id="KW-0964">Secreted</keyword>
<evidence type="ECO:0000256" key="6">
    <source>
        <dbReference type="ARBA" id="ARBA00023295"/>
    </source>
</evidence>
<evidence type="ECO:0000256" key="7">
    <source>
        <dbReference type="ARBA" id="ARBA00023326"/>
    </source>
</evidence>
<evidence type="ECO:0000256" key="2">
    <source>
        <dbReference type="ARBA" id="ARBA00022525"/>
    </source>
</evidence>
<protein>
    <recommendedName>
        <fullName evidence="9">CBM6 domain-containing protein</fullName>
    </recommendedName>
</protein>
<sequence>MGKRRQRAMLAMLGIAGLGLGVLIPAAPASAAATRYEAESATISQGVVESNHLNFSGTGFVNNDNAVGSYTQWTVNAASAGSATITIRYSNGTTASRPADIAVNGTVVAAASAFNSTTNWDTWANKTITAPVNAGANTIRVTSTTANGPANLDYLDFEVAASTFTDYQAENATLNQAAVATNHTGYTGTGFVDYTNVAGAYVEWTVSASAAGSVDFTIRYANGTTVNRPMTIAVNGTTVASSQAFNGTGTWDTWADQSFTATFNAGTNTIRAMATTSNGGPNVDRLRFGASGGGGGGAPTAADLLAKVNTCNQISNGKYKTDEDVSSATIAVCQKTGAVFWKADMDIDCDGVRTTQCNESTDCCFQADTFCHTSGDSPLNAAQLPYVVVPSPSSTWNYTNYQIGCGTVVAVIYNNQVLYAVVGDTGPTAIIGESSYATANSLGINPDPSNGGTDSGVTYIVFQGSQRVSPIENHNNAVTLGQNLARTFVDNN</sequence>
<dbReference type="InterPro" id="IPR009939">
    <property type="entry name" value="Chitosanase_fungal"/>
</dbReference>
<feature type="domain" description="CBM6" evidence="9">
    <location>
        <begin position="165"/>
        <end position="289"/>
    </location>
</feature>
<organism evidence="10 11">
    <name type="scientific">Dactylosporangium maewongense</name>
    <dbReference type="NCBI Taxonomy" id="634393"/>
    <lineage>
        <taxon>Bacteria</taxon>
        <taxon>Bacillati</taxon>
        <taxon>Actinomycetota</taxon>
        <taxon>Actinomycetes</taxon>
        <taxon>Micromonosporales</taxon>
        <taxon>Micromonosporaceae</taxon>
        <taxon>Dactylosporangium</taxon>
    </lineage>
</organism>